<dbReference type="InterPro" id="IPR051786">
    <property type="entry name" value="ASN_synthetase/amidase"/>
</dbReference>
<organism evidence="2">
    <name type="scientific">marine sediment metagenome</name>
    <dbReference type="NCBI Taxonomy" id="412755"/>
    <lineage>
        <taxon>unclassified sequences</taxon>
        <taxon>metagenomes</taxon>
        <taxon>ecological metagenomes</taxon>
    </lineage>
</organism>
<reference evidence="2" key="1">
    <citation type="journal article" date="2015" name="Nature">
        <title>Complex archaea that bridge the gap between prokaryotes and eukaryotes.</title>
        <authorList>
            <person name="Spang A."/>
            <person name="Saw J.H."/>
            <person name="Jorgensen S.L."/>
            <person name="Zaremba-Niedzwiedzka K."/>
            <person name="Martijn J."/>
            <person name="Lind A.E."/>
            <person name="van Eijk R."/>
            <person name="Schleper C."/>
            <person name="Guy L."/>
            <person name="Ettema T.J."/>
        </authorList>
    </citation>
    <scope>NUCLEOTIDE SEQUENCE</scope>
</reference>
<accession>A0A0F8XLB8</accession>
<sequence length="84" mass="9412">MCGICSIVNVSKDHFVDQENLKKMCSAMVHRGPDDEGIKFERNAGLGMRRLSIIDLVTGNQPIVCAVTGRIAFYNLAYEYFNLL</sequence>
<evidence type="ECO:0000259" key="1">
    <source>
        <dbReference type="PROSITE" id="PS51278"/>
    </source>
</evidence>
<feature type="domain" description="Glutamine amidotransferase type-2" evidence="1">
    <location>
        <begin position="2"/>
        <end position="84"/>
    </location>
</feature>
<protein>
    <recommendedName>
        <fullName evidence="1">Glutamine amidotransferase type-2 domain-containing protein</fullName>
    </recommendedName>
</protein>
<dbReference type="InterPro" id="IPR017932">
    <property type="entry name" value="GATase_2_dom"/>
</dbReference>
<dbReference type="EMBL" id="LAZR01070296">
    <property type="protein sequence ID" value="KKK42879.1"/>
    <property type="molecule type" value="Genomic_DNA"/>
</dbReference>
<name>A0A0F8XLB8_9ZZZZ</name>
<dbReference type="AlphaFoldDB" id="A0A0F8XLB8"/>
<gene>
    <name evidence="2" type="ORF">LCGC14_3169380</name>
</gene>
<dbReference type="PANTHER" id="PTHR43284">
    <property type="entry name" value="ASPARAGINE SYNTHETASE (GLUTAMINE-HYDROLYZING)"/>
    <property type="match status" value="1"/>
</dbReference>
<dbReference type="Gene3D" id="3.60.20.10">
    <property type="entry name" value="Glutamine Phosphoribosylpyrophosphate, subunit 1, domain 1"/>
    <property type="match status" value="1"/>
</dbReference>
<dbReference type="InterPro" id="IPR029055">
    <property type="entry name" value="Ntn_hydrolases_N"/>
</dbReference>
<evidence type="ECO:0000313" key="2">
    <source>
        <dbReference type="EMBL" id="KKK42879.1"/>
    </source>
</evidence>
<dbReference type="PANTHER" id="PTHR43284:SF1">
    <property type="entry name" value="ASPARAGINE SYNTHETASE"/>
    <property type="match status" value="1"/>
</dbReference>
<comment type="caution">
    <text evidence="2">The sequence shown here is derived from an EMBL/GenBank/DDBJ whole genome shotgun (WGS) entry which is preliminary data.</text>
</comment>
<dbReference type="PROSITE" id="PS51278">
    <property type="entry name" value="GATASE_TYPE_2"/>
    <property type="match status" value="1"/>
</dbReference>
<proteinExistence type="predicted"/>
<dbReference type="SUPFAM" id="SSF56235">
    <property type="entry name" value="N-terminal nucleophile aminohydrolases (Ntn hydrolases)"/>
    <property type="match status" value="1"/>
</dbReference>